<name>A0ABQ5APZ4_9ASTR</name>
<keyword evidence="1" id="KW-0472">Membrane</keyword>
<sequence length="198" mass="21279">MIPSFFLDDRTRDITMVTRNWSYNAFVGKLLDDPLNSFISDGAQSIRCPLLLGLQHQALGRRETDVGAILIKEKRTRHNVVVWVLPCNSHCISPGYSVAISLVLVLPLGAVLLEVAWSPTLKANDGIGICPLGSQVVVVAVVVVIVVAVVVVIVIAVVVVVICSCRPAPTVLGQVAKLLAVIACWYTRTVMVEVTLGT</sequence>
<keyword evidence="3" id="KW-1185">Reference proteome</keyword>
<protein>
    <submittedName>
        <fullName evidence="2">Uncharacterized protein</fullName>
    </submittedName>
</protein>
<reference evidence="2" key="2">
    <citation type="submission" date="2022-01" db="EMBL/GenBank/DDBJ databases">
        <authorList>
            <person name="Yamashiro T."/>
            <person name="Shiraishi A."/>
            <person name="Satake H."/>
            <person name="Nakayama K."/>
        </authorList>
    </citation>
    <scope>NUCLEOTIDE SEQUENCE</scope>
</reference>
<evidence type="ECO:0000313" key="2">
    <source>
        <dbReference type="EMBL" id="GJT04746.1"/>
    </source>
</evidence>
<keyword evidence="1" id="KW-0812">Transmembrane</keyword>
<evidence type="ECO:0000256" key="1">
    <source>
        <dbReference type="SAM" id="Phobius"/>
    </source>
</evidence>
<accession>A0ABQ5APZ4</accession>
<evidence type="ECO:0000313" key="3">
    <source>
        <dbReference type="Proteomes" id="UP001151760"/>
    </source>
</evidence>
<gene>
    <name evidence="2" type="ORF">Tco_0839208</name>
</gene>
<dbReference type="EMBL" id="BQNB010012532">
    <property type="protein sequence ID" value="GJT04746.1"/>
    <property type="molecule type" value="Genomic_DNA"/>
</dbReference>
<dbReference type="Proteomes" id="UP001151760">
    <property type="component" value="Unassembled WGS sequence"/>
</dbReference>
<proteinExistence type="predicted"/>
<feature type="transmembrane region" description="Helical" evidence="1">
    <location>
        <begin position="136"/>
        <end position="162"/>
    </location>
</feature>
<comment type="caution">
    <text evidence="2">The sequence shown here is derived from an EMBL/GenBank/DDBJ whole genome shotgun (WGS) entry which is preliminary data.</text>
</comment>
<keyword evidence="1" id="KW-1133">Transmembrane helix</keyword>
<reference evidence="2" key="1">
    <citation type="journal article" date="2022" name="Int. J. Mol. Sci.">
        <title>Draft Genome of Tanacetum Coccineum: Genomic Comparison of Closely Related Tanacetum-Family Plants.</title>
        <authorList>
            <person name="Yamashiro T."/>
            <person name="Shiraishi A."/>
            <person name="Nakayama K."/>
            <person name="Satake H."/>
        </authorList>
    </citation>
    <scope>NUCLEOTIDE SEQUENCE</scope>
</reference>
<feature type="transmembrane region" description="Helical" evidence="1">
    <location>
        <begin position="95"/>
        <end position="115"/>
    </location>
</feature>
<organism evidence="2 3">
    <name type="scientific">Tanacetum coccineum</name>
    <dbReference type="NCBI Taxonomy" id="301880"/>
    <lineage>
        <taxon>Eukaryota</taxon>
        <taxon>Viridiplantae</taxon>
        <taxon>Streptophyta</taxon>
        <taxon>Embryophyta</taxon>
        <taxon>Tracheophyta</taxon>
        <taxon>Spermatophyta</taxon>
        <taxon>Magnoliopsida</taxon>
        <taxon>eudicotyledons</taxon>
        <taxon>Gunneridae</taxon>
        <taxon>Pentapetalae</taxon>
        <taxon>asterids</taxon>
        <taxon>campanulids</taxon>
        <taxon>Asterales</taxon>
        <taxon>Asteraceae</taxon>
        <taxon>Asteroideae</taxon>
        <taxon>Anthemideae</taxon>
        <taxon>Anthemidinae</taxon>
        <taxon>Tanacetum</taxon>
    </lineage>
</organism>